<dbReference type="InterPro" id="IPR013830">
    <property type="entry name" value="SGNH_hydro"/>
</dbReference>
<feature type="domain" description="SGNH hydrolase-type esterase" evidence="3">
    <location>
        <begin position="51"/>
        <end position="183"/>
    </location>
</feature>
<keyword evidence="4" id="KW-0378">Hydrolase</keyword>
<feature type="chain" id="PRO_5009192397" evidence="2">
    <location>
        <begin position="26"/>
        <end position="314"/>
    </location>
</feature>
<reference evidence="4 5" key="1">
    <citation type="submission" date="2016-09" db="EMBL/GenBank/DDBJ databases">
        <title>Extensive genetic diversity and differential bi-allelic expression allows diatom success in the polar Southern Ocean.</title>
        <authorList>
            <consortium name="DOE Joint Genome Institute"/>
            <person name="Mock T."/>
            <person name="Otillar R.P."/>
            <person name="Strauss J."/>
            <person name="Dupont C."/>
            <person name="Frickenhaus S."/>
            <person name="Maumus F."/>
            <person name="Mcmullan M."/>
            <person name="Sanges R."/>
            <person name="Schmutz J."/>
            <person name="Toseland A."/>
            <person name="Valas R."/>
            <person name="Veluchamy A."/>
            <person name="Ward B.J."/>
            <person name="Allen A."/>
            <person name="Barry K."/>
            <person name="Falciatore A."/>
            <person name="Ferrante M."/>
            <person name="Fortunato A.E."/>
            <person name="Gloeckner G."/>
            <person name="Gruber A."/>
            <person name="Hipkin R."/>
            <person name="Janech M."/>
            <person name="Kroth P."/>
            <person name="Leese F."/>
            <person name="Lindquist E."/>
            <person name="Lyon B.R."/>
            <person name="Martin J."/>
            <person name="Mayer C."/>
            <person name="Parker M."/>
            <person name="Quesneville H."/>
            <person name="Raymond J."/>
            <person name="Uhlig C."/>
            <person name="Valentin K.U."/>
            <person name="Worden A.Z."/>
            <person name="Armbrust E.V."/>
            <person name="Bowler C."/>
            <person name="Green B."/>
            <person name="Moulton V."/>
            <person name="Van Oosterhout C."/>
            <person name="Grigoriev I."/>
        </authorList>
    </citation>
    <scope>NUCLEOTIDE SEQUENCE [LARGE SCALE GENOMIC DNA]</scope>
    <source>
        <strain evidence="4 5">CCMP1102</strain>
    </source>
</reference>
<evidence type="ECO:0000259" key="3">
    <source>
        <dbReference type="Pfam" id="PF13472"/>
    </source>
</evidence>
<dbReference type="EMBL" id="KV784369">
    <property type="protein sequence ID" value="OEU11054.1"/>
    <property type="molecule type" value="Genomic_DNA"/>
</dbReference>
<proteinExistence type="predicted"/>
<evidence type="ECO:0000313" key="5">
    <source>
        <dbReference type="Proteomes" id="UP000095751"/>
    </source>
</evidence>
<dbReference type="GO" id="GO:0016787">
    <property type="term" value="F:hydrolase activity"/>
    <property type="evidence" value="ECO:0007669"/>
    <property type="project" value="UniProtKB-KW"/>
</dbReference>
<accession>A0A1E7EYZ7</accession>
<name>A0A1E7EYZ7_9STRA</name>
<evidence type="ECO:0000313" key="4">
    <source>
        <dbReference type="EMBL" id="OEU11054.1"/>
    </source>
</evidence>
<dbReference type="InterPro" id="IPR036514">
    <property type="entry name" value="SGNH_hydro_sf"/>
</dbReference>
<gene>
    <name evidence="4" type="ORF">FRACYDRAFT_246158</name>
</gene>
<evidence type="ECO:0000256" key="2">
    <source>
        <dbReference type="SAM" id="SignalP"/>
    </source>
</evidence>
<dbReference type="Proteomes" id="UP000095751">
    <property type="component" value="Unassembled WGS sequence"/>
</dbReference>
<dbReference type="Pfam" id="PF13472">
    <property type="entry name" value="Lipase_GDSL_2"/>
    <property type="match status" value="1"/>
</dbReference>
<organism evidence="4 5">
    <name type="scientific">Fragilariopsis cylindrus CCMP1102</name>
    <dbReference type="NCBI Taxonomy" id="635003"/>
    <lineage>
        <taxon>Eukaryota</taxon>
        <taxon>Sar</taxon>
        <taxon>Stramenopiles</taxon>
        <taxon>Ochrophyta</taxon>
        <taxon>Bacillariophyta</taxon>
        <taxon>Bacillariophyceae</taxon>
        <taxon>Bacillariophycidae</taxon>
        <taxon>Bacillariales</taxon>
        <taxon>Bacillariaceae</taxon>
        <taxon>Fragilariopsis</taxon>
    </lineage>
</organism>
<keyword evidence="2" id="KW-0732">Signal</keyword>
<dbReference type="OrthoDB" id="188437at2759"/>
<sequence length="314" mass="34618">MMISYSITTTFTFIVFCVLSSVSSSEEILFAGDSDVSRWKKTDEIYENSANLGDGGTTCRQWANRIKNGVDKYSPKVVVLVCGENDLSDRYAEEVFDDFRKVVEQIHAKGVDRVIYMGTKPEPDTKGLHKDYRDYDELIRDYYVNTEPDGKFTMIDVYPSFLAMGNPRSLYANDDLHLSKEGYNYWNAWLQSALVDNNCIRWQNGNCAIRTDSNGDGGGGDDGNNEDNNNPIEYTSSPSPTPTPSGSGSESGSLSSSSSSSSNDPKFHGNNNDNHNGDEQLEVDDNDGGDDGGDDESQQDGNGDGDSDSEYDQE</sequence>
<keyword evidence="5" id="KW-1185">Reference proteome</keyword>
<feature type="compositionally biased region" description="Low complexity" evidence="1">
    <location>
        <begin position="226"/>
        <end position="274"/>
    </location>
</feature>
<dbReference type="SUPFAM" id="SSF52266">
    <property type="entry name" value="SGNH hydrolase"/>
    <property type="match status" value="1"/>
</dbReference>
<dbReference type="KEGG" id="fcy:FRACYDRAFT_246158"/>
<dbReference type="Gene3D" id="3.40.50.1110">
    <property type="entry name" value="SGNH hydrolase"/>
    <property type="match status" value="1"/>
</dbReference>
<dbReference type="InParanoid" id="A0A1E7EYZ7"/>
<feature type="region of interest" description="Disordered" evidence="1">
    <location>
        <begin position="213"/>
        <end position="314"/>
    </location>
</feature>
<feature type="signal peptide" evidence="2">
    <location>
        <begin position="1"/>
        <end position="25"/>
    </location>
</feature>
<dbReference type="AlphaFoldDB" id="A0A1E7EYZ7"/>
<feature type="compositionally biased region" description="Acidic residues" evidence="1">
    <location>
        <begin position="279"/>
        <end position="314"/>
    </location>
</feature>
<evidence type="ECO:0000256" key="1">
    <source>
        <dbReference type="SAM" id="MobiDB-lite"/>
    </source>
</evidence>
<protein>
    <submittedName>
        <fullName evidence="4">SGNH hydrolase</fullName>
    </submittedName>
</protein>